<evidence type="ECO:0000256" key="3">
    <source>
        <dbReference type="ARBA" id="ARBA00022478"/>
    </source>
</evidence>
<evidence type="ECO:0000259" key="6">
    <source>
        <dbReference type="Pfam" id="PF03876"/>
    </source>
</evidence>
<dbReference type="InterPro" id="IPR005576">
    <property type="entry name" value="Rpb7-like_N"/>
</dbReference>
<feature type="domain" description="RNA polymerase III subunit Rpc25" evidence="7">
    <location>
        <begin position="83"/>
        <end position="217"/>
    </location>
</feature>
<dbReference type="SUPFAM" id="SSF50249">
    <property type="entry name" value="Nucleic acid-binding proteins"/>
    <property type="match status" value="1"/>
</dbReference>
<evidence type="ECO:0008006" key="9">
    <source>
        <dbReference type="Google" id="ProtNLM"/>
    </source>
</evidence>
<evidence type="ECO:0000256" key="5">
    <source>
        <dbReference type="ARBA" id="ARBA00023242"/>
    </source>
</evidence>
<dbReference type="GO" id="GO:0005666">
    <property type="term" value="C:RNA polymerase III complex"/>
    <property type="evidence" value="ECO:0007669"/>
    <property type="project" value="TreeGrafter"/>
</dbReference>
<dbReference type="Pfam" id="PF08292">
    <property type="entry name" value="RNA_pol_Rbc25"/>
    <property type="match status" value="1"/>
</dbReference>
<proteinExistence type="inferred from homology"/>
<protein>
    <recommendedName>
        <fullName evidence="9">RNA polymerase III subunit Rpc25 domain-containing protein</fullName>
    </recommendedName>
</protein>
<dbReference type="Pfam" id="PF03876">
    <property type="entry name" value="SHS2_Rpb7-N"/>
    <property type="match status" value="1"/>
</dbReference>
<evidence type="ECO:0000256" key="1">
    <source>
        <dbReference type="ARBA" id="ARBA00004123"/>
    </source>
</evidence>
<dbReference type="Gene3D" id="3.30.1490.120">
    <property type="entry name" value="RNA polymerase Rpb7-like, N-terminal domain"/>
    <property type="match status" value="1"/>
</dbReference>
<dbReference type="AlphaFoldDB" id="A0A7S0HIV8"/>
<gene>
    <name evidence="8" type="ORF">HPHI1048_LOCUS8222</name>
</gene>
<comment type="similarity">
    <text evidence="2">Belongs to the eukaryotic RPB7/RPC8 RNA polymerase subunit family.</text>
</comment>
<evidence type="ECO:0000256" key="2">
    <source>
        <dbReference type="ARBA" id="ARBA00009307"/>
    </source>
</evidence>
<dbReference type="InterPro" id="IPR013238">
    <property type="entry name" value="RNA_pol_III_Rbc25"/>
</dbReference>
<dbReference type="SUPFAM" id="SSF88798">
    <property type="entry name" value="N-terminal, heterodimerisation domain of RBP7 (RpoE)"/>
    <property type="match status" value="1"/>
</dbReference>
<dbReference type="PANTHER" id="PTHR12709:SF1">
    <property type="entry name" value="DNA-DIRECTED RNA POLYMERASE III SUBUNIT RPC8"/>
    <property type="match status" value="1"/>
</dbReference>
<feature type="domain" description="RNA polymerase Rpb7-like N-terminal" evidence="6">
    <location>
        <begin position="9"/>
        <end position="63"/>
    </location>
</feature>
<dbReference type="InterPro" id="IPR012340">
    <property type="entry name" value="NA-bd_OB-fold"/>
</dbReference>
<accession>A0A7S0HIV8</accession>
<comment type="subcellular location">
    <subcellularLocation>
        <location evidence="1">Nucleus</location>
    </subcellularLocation>
</comment>
<dbReference type="PANTHER" id="PTHR12709">
    <property type="entry name" value="DNA-DIRECTED RNA POLYMERASE II, III"/>
    <property type="match status" value="1"/>
</dbReference>
<dbReference type="GO" id="GO:0006384">
    <property type="term" value="P:transcription initiation at RNA polymerase III promoter"/>
    <property type="evidence" value="ECO:0007669"/>
    <property type="project" value="TreeGrafter"/>
</dbReference>
<sequence length="218" mass="24367">MFVLVKLKDAIPIPASELSKPRSLAVSNQVEKKYSNRVLLGTGLCVCLYEIEELGEGLIYPSDSAVHVRVTFSLVVFRPFIGEVLTGSIDRSTPEGLWISLGFFQDIFVPPHFMQDGSEWDEEHQLWVWKSEHGDAMLDPALGSPVRFRVTNTIFRPVKRPSKAPPAANADPTLIQQAGKRFADRKQAGQVQEQEEEAAFQVMASIKDDGLGLAIWWE</sequence>
<evidence type="ECO:0000256" key="4">
    <source>
        <dbReference type="ARBA" id="ARBA00023163"/>
    </source>
</evidence>
<dbReference type="CDD" id="cd04330">
    <property type="entry name" value="RNAP_III_Rpc25_N"/>
    <property type="match status" value="1"/>
</dbReference>
<dbReference type="InterPro" id="IPR036898">
    <property type="entry name" value="RNA_pol_Rpb7-like_N_sf"/>
</dbReference>
<dbReference type="EMBL" id="HBEO01012011">
    <property type="protein sequence ID" value="CAD8479945.1"/>
    <property type="molecule type" value="Transcribed_RNA"/>
</dbReference>
<organism evidence="8">
    <name type="scientific">Hanusia phi</name>
    <dbReference type="NCBI Taxonomy" id="3032"/>
    <lineage>
        <taxon>Eukaryota</taxon>
        <taxon>Cryptophyceae</taxon>
        <taxon>Pyrenomonadales</taxon>
        <taxon>Geminigeraceae</taxon>
        <taxon>Hanusia</taxon>
    </lineage>
</organism>
<keyword evidence="4" id="KW-0804">Transcription</keyword>
<reference evidence="8" key="1">
    <citation type="submission" date="2021-01" db="EMBL/GenBank/DDBJ databases">
        <authorList>
            <person name="Corre E."/>
            <person name="Pelletier E."/>
            <person name="Niang G."/>
            <person name="Scheremetjew M."/>
            <person name="Finn R."/>
            <person name="Kale V."/>
            <person name="Holt S."/>
            <person name="Cochrane G."/>
            <person name="Meng A."/>
            <person name="Brown T."/>
            <person name="Cohen L."/>
        </authorList>
    </citation>
    <scope>NUCLEOTIDE SEQUENCE</scope>
    <source>
        <strain evidence="8">CCMP325</strain>
    </source>
</reference>
<keyword evidence="5" id="KW-0539">Nucleus</keyword>
<evidence type="ECO:0000259" key="7">
    <source>
        <dbReference type="Pfam" id="PF08292"/>
    </source>
</evidence>
<keyword evidence="3" id="KW-0240">DNA-directed RNA polymerase</keyword>
<dbReference type="Gene3D" id="2.40.50.140">
    <property type="entry name" value="Nucleic acid-binding proteins"/>
    <property type="match status" value="1"/>
</dbReference>
<evidence type="ECO:0000313" key="8">
    <source>
        <dbReference type="EMBL" id="CAD8479945.1"/>
    </source>
</evidence>
<dbReference type="InterPro" id="IPR045113">
    <property type="entry name" value="Rpb7-like"/>
</dbReference>
<name>A0A7S0HIV8_9CRYP</name>